<gene>
    <name evidence="1" type="ORF">BMG03_12265</name>
</gene>
<organism evidence="1 2">
    <name type="scientific">Thioclava nitratireducens</name>
    <dbReference type="NCBI Taxonomy" id="1915078"/>
    <lineage>
        <taxon>Bacteria</taxon>
        <taxon>Pseudomonadati</taxon>
        <taxon>Pseudomonadota</taxon>
        <taxon>Alphaproteobacteria</taxon>
        <taxon>Rhodobacterales</taxon>
        <taxon>Paracoccaceae</taxon>
        <taxon>Thioclava</taxon>
    </lineage>
</organism>
<protein>
    <submittedName>
        <fullName evidence="1">Uncharacterized protein</fullName>
    </submittedName>
</protein>
<sequence>MRLFSILHFALTHAILVTGGLLYLHDPEGARDRLASVGEVLRSAIHDRIEPGNPAAERTASLQVDRAAQTLRDVATATGLPSLIPSAKFLKVPGAE</sequence>
<dbReference type="RefSeq" id="WP_075775048.1">
    <property type="nucleotide sequence ID" value="NZ_CP019437.1"/>
</dbReference>
<dbReference type="Proteomes" id="UP000185622">
    <property type="component" value="Chromosome"/>
</dbReference>
<keyword evidence="2" id="KW-1185">Reference proteome</keyword>
<proteinExistence type="predicted"/>
<reference evidence="1 2" key="1">
    <citation type="submission" date="2017-01" db="EMBL/GenBank/DDBJ databases">
        <title>The complete genome sequence of a sulfur-oxidizing marine bacterium Thioclava sp. 25B10_4T.</title>
        <authorList>
            <person name="Liu Y."/>
            <person name="Lai Q."/>
            <person name="Shao Z."/>
        </authorList>
    </citation>
    <scope>NUCLEOTIDE SEQUENCE [LARGE SCALE GENOMIC DNA]</scope>
    <source>
        <strain evidence="1 2">25B10_4</strain>
    </source>
</reference>
<accession>A0ABM6II54</accession>
<evidence type="ECO:0000313" key="2">
    <source>
        <dbReference type="Proteomes" id="UP000185622"/>
    </source>
</evidence>
<evidence type="ECO:0000313" key="1">
    <source>
        <dbReference type="EMBL" id="AQS48483.1"/>
    </source>
</evidence>
<dbReference type="EMBL" id="CP019437">
    <property type="protein sequence ID" value="AQS48483.1"/>
    <property type="molecule type" value="Genomic_DNA"/>
</dbReference>
<name>A0ABM6II54_9RHOB</name>